<feature type="transmembrane region" description="Helical" evidence="2">
    <location>
        <begin position="81"/>
        <end position="101"/>
    </location>
</feature>
<feature type="transmembrane region" description="Helical" evidence="2">
    <location>
        <begin position="140"/>
        <end position="161"/>
    </location>
</feature>
<evidence type="ECO:0000256" key="2">
    <source>
        <dbReference type="SAM" id="Phobius"/>
    </source>
</evidence>
<keyword evidence="2" id="KW-1133">Transmembrane helix</keyword>
<reference evidence="3 4" key="1">
    <citation type="submission" date="2019-08" db="EMBL/GenBank/DDBJ databases">
        <authorList>
            <person name="Karlyshev A.V."/>
        </authorList>
    </citation>
    <scope>NUCLEOTIDE SEQUENCE [LARGE SCALE GENOMIC DNA]</scope>
    <source>
        <strain evidence="3 4">Alg18-2.2</strain>
    </source>
</reference>
<dbReference type="AlphaFoldDB" id="A0A5C8KMR0"/>
<dbReference type="Pfam" id="PF06055">
    <property type="entry name" value="ExoD"/>
    <property type="match status" value="1"/>
</dbReference>
<protein>
    <submittedName>
        <fullName evidence="3">Exopolysaccharide biosynthesis protein</fullName>
    </submittedName>
</protein>
<comment type="caution">
    <text evidence="3">The sequence shown here is derived from an EMBL/GenBank/DDBJ whole genome shotgun (WGS) entry which is preliminary data.</text>
</comment>
<gene>
    <name evidence="3" type="ORF">FU658_12020</name>
</gene>
<keyword evidence="2" id="KW-0812">Transmembrane</keyword>
<dbReference type="Proteomes" id="UP000321248">
    <property type="component" value="Unassembled WGS sequence"/>
</dbReference>
<feature type="transmembrane region" description="Helical" evidence="2">
    <location>
        <begin position="189"/>
        <end position="208"/>
    </location>
</feature>
<keyword evidence="4" id="KW-1185">Reference proteome</keyword>
<organism evidence="3 4">
    <name type="scientific">Alkalisalibacterium limincola</name>
    <dbReference type="NCBI Taxonomy" id="2699169"/>
    <lineage>
        <taxon>Bacteria</taxon>
        <taxon>Pseudomonadati</taxon>
        <taxon>Pseudomonadota</taxon>
        <taxon>Gammaproteobacteria</taxon>
        <taxon>Lysobacterales</taxon>
        <taxon>Lysobacteraceae</taxon>
        <taxon>Alkalisalibacterium</taxon>
    </lineage>
</organism>
<keyword evidence="2" id="KW-0472">Membrane</keyword>
<dbReference type="PANTHER" id="PTHR41795">
    <property type="entry name" value="EXOPOLYSACCHARIDE SYNTHESIS PROTEIN"/>
    <property type="match status" value="1"/>
</dbReference>
<feature type="transmembrane region" description="Helical" evidence="2">
    <location>
        <begin position="57"/>
        <end position="75"/>
    </location>
</feature>
<feature type="region of interest" description="Disordered" evidence="1">
    <location>
        <begin position="1"/>
        <end position="21"/>
    </location>
</feature>
<dbReference type="EMBL" id="VRTS01000009">
    <property type="protein sequence ID" value="TXK60509.1"/>
    <property type="molecule type" value="Genomic_DNA"/>
</dbReference>
<name>A0A5C8KMR0_9GAMM</name>
<dbReference type="PANTHER" id="PTHR41795:SF1">
    <property type="entry name" value="EXOPOLYSACCHARIDE SYNTHESIS PROTEIN"/>
    <property type="match status" value="1"/>
</dbReference>
<evidence type="ECO:0000313" key="3">
    <source>
        <dbReference type="EMBL" id="TXK60509.1"/>
    </source>
</evidence>
<evidence type="ECO:0000313" key="4">
    <source>
        <dbReference type="Proteomes" id="UP000321248"/>
    </source>
</evidence>
<evidence type="ECO:0000256" key="1">
    <source>
        <dbReference type="SAM" id="MobiDB-lite"/>
    </source>
</evidence>
<dbReference type="OrthoDB" id="5966050at2"/>
<proteinExistence type="predicted"/>
<dbReference type="InterPro" id="IPR010331">
    <property type="entry name" value="ExoD"/>
</dbReference>
<accession>A0A5C8KMR0</accession>
<sequence>MITPLPMLSGHKGYGRQPASNMPSRITTKSLLDAIADTAPPGGVALGELLEEFRQRAFGLGILVASLPLFVPLPIGTGAISGPLIGLLGLQLMLLLTNPWLPGFVARHRIGHDSLQRMRTRLGPWLARLERVSHPRLQGLIHRGPASIFTGLMLVAVGILAALPIPFTNYPFGLLLALFAIALIEEDGALMLVAWVLSLVAIVASVMLSNELYQFLVGVFG</sequence>
<dbReference type="PIRSF" id="PIRSF033239">
    <property type="entry name" value="ExoD"/>
    <property type="match status" value="1"/>
</dbReference>